<keyword evidence="2" id="KW-1185">Reference proteome</keyword>
<dbReference type="FunFam" id="3.30.70.270:FF:000020">
    <property type="entry name" value="Transposon Tf2-6 polyprotein-like Protein"/>
    <property type="match status" value="1"/>
</dbReference>
<gene>
    <name evidence="1" type="ORF">K2173_015882</name>
</gene>
<dbReference type="InterPro" id="IPR043502">
    <property type="entry name" value="DNA/RNA_pol_sf"/>
</dbReference>
<dbReference type="Proteomes" id="UP001159364">
    <property type="component" value="Linkage Group LG11"/>
</dbReference>
<name>A0AAV8SEN5_9ROSI</name>
<accession>A0AAV8SEN5</accession>
<evidence type="ECO:0000313" key="1">
    <source>
        <dbReference type="EMBL" id="KAJ8750701.1"/>
    </source>
</evidence>
<reference evidence="1 2" key="1">
    <citation type="submission" date="2021-09" db="EMBL/GenBank/DDBJ databases">
        <title>Genomic insights and catalytic innovation underlie evolution of tropane alkaloids biosynthesis.</title>
        <authorList>
            <person name="Wang Y.-J."/>
            <person name="Tian T."/>
            <person name="Huang J.-P."/>
            <person name="Huang S.-X."/>
        </authorList>
    </citation>
    <scope>NUCLEOTIDE SEQUENCE [LARGE SCALE GENOMIC DNA]</scope>
    <source>
        <strain evidence="1">KIB-2018</strain>
        <tissue evidence="1">Leaf</tissue>
    </source>
</reference>
<dbReference type="AlphaFoldDB" id="A0AAV8SEN5"/>
<evidence type="ECO:0000313" key="2">
    <source>
        <dbReference type="Proteomes" id="UP001159364"/>
    </source>
</evidence>
<dbReference type="InterPro" id="IPR043128">
    <property type="entry name" value="Rev_trsase/Diguanyl_cyclase"/>
</dbReference>
<dbReference type="SUPFAM" id="SSF56672">
    <property type="entry name" value="DNA/RNA polymerases"/>
    <property type="match status" value="1"/>
</dbReference>
<dbReference type="Gene3D" id="3.30.70.270">
    <property type="match status" value="2"/>
</dbReference>
<dbReference type="EMBL" id="JAIWQS010000011">
    <property type="protein sequence ID" value="KAJ8750701.1"/>
    <property type="molecule type" value="Genomic_DNA"/>
</dbReference>
<proteinExistence type="predicted"/>
<sequence>MSVSSRSSAVVYVMTRQEAQESPDVVAGMILISGFEVFPLIDPGSTHSFIAPYVACRLYLYSRSSQEHAEHLRIVLQIMRERQLYAKFTKCEFWHDEVVFLGHIVSGEGIRVDPHKIEAVQSWEVPRNVSELRSFLGLAGYYRRFVEGFSVISVPLTKPLRKHVTFSWTDECQRSFGID</sequence>
<dbReference type="InterPro" id="IPR051320">
    <property type="entry name" value="Viral_Replic_Matur_Polypro"/>
</dbReference>
<dbReference type="PANTHER" id="PTHR33064:SF37">
    <property type="entry name" value="RIBONUCLEASE H"/>
    <property type="match status" value="1"/>
</dbReference>
<dbReference type="PANTHER" id="PTHR33064">
    <property type="entry name" value="POL PROTEIN"/>
    <property type="match status" value="1"/>
</dbReference>
<dbReference type="Pfam" id="PF08284">
    <property type="entry name" value="RVP_2"/>
    <property type="match status" value="1"/>
</dbReference>
<protein>
    <submittedName>
        <fullName evidence="1">Uncharacterized protein</fullName>
    </submittedName>
</protein>
<organism evidence="1 2">
    <name type="scientific">Erythroxylum novogranatense</name>
    <dbReference type="NCBI Taxonomy" id="1862640"/>
    <lineage>
        <taxon>Eukaryota</taxon>
        <taxon>Viridiplantae</taxon>
        <taxon>Streptophyta</taxon>
        <taxon>Embryophyta</taxon>
        <taxon>Tracheophyta</taxon>
        <taxon>Spermatophyta</taxon>
        <taxon>Magnoliopsida</taxon>
        <taxon>eudicotyledons</taxon>
        <taxon>Gunneridae</taxon>
        <taxon>Pentapetalae</taxon>
        <taxon>rosids</taxon>
        <taxon>fabids</taxon>
        <taxon>Malpighiales</taxon>
        <taxon>Erythroxylaceae</taxon>
        <taxon>Erythroxylum</taxon>
    </lineage>
</organism>
<comment type="caution">
    <text evidence="1">The sequence shown here is derived from an EMBL/GenBank/DDBJ whole genome shotgun (WGS) entry which is preliminary data.</text>
</comment>